<reference evidence="3" key="1">
    <citation type="journal article" date="2022" name="bioRxiv">
        <title>Sequencing and chromosome-scale assembly of the giantPleurodeles waltlgenome.</title>
        <authorList>
            <person name="Brown T."/>
            <person name="Elewa A."/>
            <person name="Iarovenko S."/>
            <person name="Subramanian E."/>
            <person name="Araus A.J."/>
            <person name="Petzold A."/>
            <person name="Susuki M."/>
            <person name="Suzuki K.-i.T."/>
            <person name="Hayashi T."/>
            <person name="Toyoda A."/>
            <person name="Oliveira C."/>
            <person name="Osipova E."/>
            <person name="Leigh N.D."/>
            <person name="Simon A."/>
            <person name="Yun M.H."/>
        </authorList>
    </citation>
    <scope>NUCLEOTIDE SEQUENCE</scope>
    <source>
        <strain evidence="3">20211129_DDA</strain>
        <tissue evidence="3">Liver</tissue>
    </source>
</reference>
<keyword evidence="2" id="KW-0732">Signal</keyword>
<name>A0AAV7UZJ5_PLEWA</name>
<evidence type="ECO:0000313" key="4">
    <source>
        <dbReference type="Proteomes" id="UP001066276"/>
    </source>
</evidence>
<organism evidence="3 4">
    <name type="scientific">Pleurodeles waltl</name>
    <name type="common">Iberian ribbed newt</name>
    <dbReference type="NCBI Taxonomy" id="8319"/>
    <lineage>
        <taxon>Eukaryota</taxon>
        <taxon>Metazoa</taxon>
        <taxon>Chordata</taxon>
        <taxon>Craniata</taxon>
        <taxon>Vertebrata</taxon>
        <taxon>Euteleostomi</taxon>
        <taxon>Amphibia</taxon>
        <taxon>Batrachia</taxon>
        <taxon>Caudata</taxon>
        <taxon>Salamandroidea</taxon>
        <taxon>Salamandridae</taxon>
        <taxon>Pleurodelinae</taxon>
        <taxon>Pleurodeles</taxon>
    </lineage>
</organism>
<sequence>MFARFSGLIVGVLCYGRLKLVWGPDCCFFLYGPAVLQHNYRVKTGSLPRKTQGTEGGSFPTSLDKESSSSAESRTQSASKETDGETTSKPTGKAQPNREHKQDRKQRTLLFGTEISHTLEEVVVPEGGTLTHAALLCYKGNVLEVRESKN</sequence>
<feature type="compositionally biased region" description="Low complexity" evidence="1">
    <location>
        <begin position="68"/>
        <end position="79"/>
    </location>
</feature>
<protein>
    <submittedName>
        <fullName evidence="3">Uncharacterized protein</fullName>
    </submittedName>
</protein>
<dbReference type="Proteomes" id="UP001066276">
    <property type="component" value="Chromosome 2_2"/>
</dbReference>
<dbReference type="AlphaFoldDB" id="A0AAV7UZJ5"/>
<comment type="caution">
    <text evidence="3">The sequence shown here is derived from an EMBL/GenBank/DDBJ whole genome shotgun (WGS) entry which is preliminary data.</text>
</comment>
<feature type="region of interest" description="Disordered" evidence="1">
    <location>
        <begin position="46"/>
        <end position="105"/>
    </location>
</feature>
<feature type="chain" id="PRO_5043328168" evidence="2">
    <location>
        <begin position="24"/>
        <end position="150"/>
    </location>
</feature>
<dbReference type="EMBL" id="JANPWB010000004">
    <property type="protein sequence ID" value="KAJ1193478.1"/>
    <property type="molecule type" value="Genomic_DNA"/>
</dbReference>
<evidence type="ECO:0000256" key="2">
    <source>
        <dbReference type="SAM" id="SignalP"/>
    </source>
</evidence>
<evidence type="ECO:0000256" key="1">
    <source>
        <dbReference type="SAM" id="MobiDB-lite"/>
    </source>
</evidence>
<feature type="compositionally biased region" description="Basic and acidic residues" evidence="1">
    <location>
        <begin position="96"/>
        <end position="105"/>
    </location>
</feature>
<proteinExistence type="predicted"/>
<evidence type="ECO:0000313" key="3">
    <source>
        <dbReference type="EMBL" id="KAJ1193478.1"/>
    </source>
</evidence>
<gene>
    <name evidence="3" type="ORF">NDU88_002775</name>
</gene>
<accession>A0AAV7UZJ5</accession>
<keyword evidence="4" id="KW-1185">Reference proteome</keyword>
<feature type="signal peptide" evidence="2">
    <location>
        <begin position="1"/>
        <end position="23"/>
    </location>
</feature>